<dbReference type="GO" id="GO:0005524">
    <property type="term" value="F:ATP binding"/>
    <property type="evidence" value="ECO:0007669"/>
    <property type="project" value="UniProtKB-UniRule"/>
</dbReference>
<evidence type="ECO:0000256" key="3">
    <source>
        <dbReference type="ARBA" id="ARBA00022801"/>
    </source>
</evidence>
<dbReference type="PROSITE" id="PS51198">
    <property type="entry name" value="UVRD_HELICASE_ATP_BIND"/>
    <property type="match status" value="1"/>
</dbReference>
<accession>A0AAX3WT03</accession>
<evidence type="ECO:0000313" key="13">
    <source>
        <dbReference type="Proteomes" id="UP001178322"/>
    </source>
</evidence>
<dbReference type="Gene3D" id="1.10.486.10">
    <property type="entry name" value="PCRA, domain 4"/>
    <property type="match status" value="1"/>
</dbReference>
<dbReference type="GO" id="GO:0003677">
    <property type="term" value="F:DNA binding"/>
    <property type="evidence" value="ECO:0007669"/>
    <property type="project" value="InterPro"/>
</dbReference>
<keyword evidence="5 10" id="KW-0067">ATP-binding</keyword>
<dbReference type="InterPro" id="IPR013986">
    <property type="entry name" value="DExx_box_DNA_helicase_dom_sf"/>
</dbReference>
<organism evidence="12 13">
    <name type="scientific">Lysinibacillus pakistanensis</name>
    <dbReference type="NCBI Taxonomy" id="759811"/>
    <lineage>
        <taxon>Bacteria</taxon>
        <taxon>Bacillati</taxon>
        <taxon>Bacillota</taxon>
        <taxon>Bacilli</taxon>
        <taxon>Bacillales</taxon>
        <taxon>Bacillaceae</taxon>
        <taxon>Lysinibacillus</taxon>
    </lineage>
</organism>
<proteinExistence type="inferred from homology"/>
<feature type="domain" description="UvrD-like helicase ATP-binding" evidence="11">
    <location>
        <begin position="3"/>
        <end position="274"/>
    </location>
</feature>
<dbReference type="GO" id="GO:0043138">
    <property type="term" value="F:3'-5' DNA helicase activity"/>
    <property type="evidence" value="ECO:0007669"/>
    <property type="project" value="UniProtKB-EC"/>
</dbReference>
<dbReference type="InterPro" id="IPR027417">
    <property type="entry name" value="P-loop_NTPase"/>
</dbReference>
<dbReference type="Pfam" id="PF13361">
    <property type="entry name" value="UvrD_C"/>
    <property type="match status" value="1"/>
</dbReference>
<dbReference type="SUPFAM" id="SSF52540">
    <property type="entry name" value="P-loop containing nucleoside triphosphate hydrolases"/>
    <property type="match status" value="1"/>
</dbReference>
<gene>
    <name evidence="12" type="ORF">QNH24_21325</name>
</gene>
<keyword evidence="4 10" id="KW-0347">Helicase</keyword>
<evidence type="ECO:0000256" key="9">
    <source>
        <dbReference type="ARBA" id="ARBA00048988"/>
    </source>
</evidence>
<evidence type="ECO:0000256" key="10">
    <source>
        <dbReference type="PROSITE-ProRule" id="PRU00560"/>
    </source>
</evidence>
<name>A0AAX3WT03_9BACI</name>
<dbReference type="GO" id="GO:0005829">
    <property type="term" value="C:cytosol"/>
    <property type="evidence" value="ECO:0007669"/>
    <property type="project" value="TreeGrafter"/>
</dbReference>
<evidence type="ECO:0000259" key="11">
    <source>
        <dbReference type="PROSITE" id="PS51198"/>
    </source>
</evidence>
<protein>
    <recommendedName>
        <fullName evidence="8">DNA 3'-5' helicase</fullName>
        <ecNumber evidence="8">5.6.2.4</ecNumber>
    </recommendedName>
</protein>
<dbReference type="Gene3D" id="3.40.50.300">
    <property type="entry name" value="P-loop containing nucleotide triphosphate hydrolases"/>
    <property type="match status" value="2"/>
</dbReference>
<dbReference type="PANTHER" id="PTHR11070:SF3">
    <property type="entry name" value="DNA 3'-5' HELICASE"/>
    <property type="match status" value="1"/>
</dbReference>
<dbReference type="CDD" id="cd17932">
    <property type="entry name" value="DEXQc_UvrD"/>
    <property type="match status" value="1"/>
</dbReference>
<evidence type="ECO:0000256" key="7">
    <source>
        <dbReference type="ARBA" id="ARBA00034617"/>
    </source>
</evidence>
<evidence type="ECO:0000256" key="1">
    <source>
        <dbReference type="ARBA" id="ARBA00009922"/>
    </source>
</evidence>
<dbReference type="EMBL" id="CP126101">
    <property type="protein sequence ID" value="WHY50805.1"/>
    <property type="molecule type" value="Genomic_DNA"/>
</dbReference>
<evidence type="ECO:0000313" key="12">
    <source>
        <dbReference type="EMBL" id="WHY50805.1"/>
    </source>
</evidence>
<dbReference type="PANTHER" id="PTHR11070">
    <property type="entry name" value="UVRD / RECB / PCRA DNA HELICASE FAMILY MEMBER"/>
    <property type="match status" value="1"/>
</dbReference>
<evidence type="ECO:0000256" key="2">
    <source>
        <dbReference type="ARBA" id="ARBA00022741"/>
    </source>
</evidence>
<dbReference type="InterPro" id="IPR014017">
    <property type="entry name" value="DNA_helicase_UvrD-like_C"/>
</dbReference>
<feature type="binding site" evidence="10">
    <location>
        <begin position="24"/>
        <end position="31"/>
    </location>
    <ligand>
        <name>ATP</name>
        <dbReference type="ChEBI" id="CHEBI:30616"/>
    </ligand>
</feature>
<reference evidence="12" key="1">
    <citation type="submission" date="2023-05" db="EMBL/GenBank/DDBJ databases">
        <title>Comparative genomics of Bacillaceae isolates and their secondary metabolite potential.</title>
        <authorList>
            <person name="Song L."/>
            <person name="Nielsen L.J."/>
            <person name="Mohite O."/>
            <person name="Xu X."/>
            <person name="Weber T."/>
            <person name="Kovacs A.T."/>
        </authorList>
    </citation>
    <scope>NUCLEOTIDE SEQUENCE</scope>
    <source>
        <strain evidence="12">LY1</strain>
    </source>
</reference>
<dbReference type="EC" id="5.6.2.4" evidence="8"/>
<keyword evidence="6" id="KW-0413">Isomerase</keyword>
<evidence type="ECO:0000256" key="8">
    <source>
        <dbReference type="ARBA" id="ARBA00034808"/>
    </source>
</evidence>
<dbReference type="RefSeq" id="WP_283869439.1">
    <property type="nucleotide sequence ID" value="NZ_CP126101.1"/>
</dbReference>
<evidence type="ECO:0000256" key="6">
    <source>
        <dbReference type="ARBA" id="ARBA00023235"/>
    </source>
</evidence>
<sequence length="600" mass="69631">MHDNEVFRKEIANSMLTESIAVQAGPGSGKTTLLIERLKYIIKNRNNSLSGIACITYTNTAKDEIIERLQTEGMQFPPELFIGTIHSFLLEHVINPYSYLAHKEKKPYKLATVGYARGHKQKIGELLNRQVHFINESICKSFESLGRDEEGNPYCYRNKISTEVARAWKIYMRDNGYIDQQDVIYLSYLILNKYKHIRKAFSLRFPYILVDEYQDVTFFQEQIFSLLERTSFFCVGDFNQSIFSFTGAKPEVFQAKWNNECYKKYTLTNNFRSTEYIVQFANLKTEIVQGGIGSNGMSEQKVVFIKEVGSPGEAIELFHHLRKSIECEKQYKPFMILARQNKYIEALNDLMKDKEVSVNQFLNKLRELHYRCYRILENTLLAILYKRRNEFDKAVAKMAEAFSYLFFNNPPNYISLADIGYDAFMWRKLQIFTLQYLDSLVLTETSVADLFLKVKQFVSEQSKTLYGKAIGKKIVILNYKWSGQKKASQTTLLSQLIEQLEFRENLSGNEGHTLSIHSAKGQEAESVLVMAESEAQLMEWLGENEESEEARIGYVAFSRARKLLCVWAPKIQEVEYIHLESHVEFRSMIQTETTDITSIL</sequence>
<dbReference type="AlphaFoldDB" id="A0AAX3WT03"/>
<dbReference type="GO" id="GO:0000725">
    <property type="term" value="P:recombinational repair"/>
    <property type="evidence" value="ECO:0007669"/>
    <property type="project" value="TreeGrafter"/>
</dbReference>
<dbReference type="InterPro" id="IPR014016">
    <property type="entry name" value="UvrD-like_ATP-bd"/>
</dbReference>
<evidence type="ECO:0000256" key="4">
    <source>
        <dbReference type="ARBA" id="ARBA00022806"/>
    </source>
</evidence>
<dbReference type="GO" id="GO:0016787">
    <property type="term" value="F:hydrolase activity"/>
    <property type="evidence" value="ECO:0007669"/>
    <property type="project" value="UniProtKB-UniRule"/>
</dbReference>
<dbReference type="Pfam" id="PF00580">
    <property type="entry name" value="UvrD-helicase"/>
    <property type="match status" value="1"/>
</dbReference>
<comment type="catalytic activity">
    <reaction evidence="9">
        <text>ATP + H2O = ADP + phosphate + H(+)</text>
        <dbReference type="Rhea" id="RHEA:13065"/>
        <dbReference type="ChEBI" id="CHEBI:15377"/>
        <dbReference type="ChEBI" id="CHEBI:15378"/>
        <dbReference type="ChEBI" id="CHEBI:30616"/>
        <dbReference type="ChEBI" id="CHEBI:43474"/>
        <dbReference type="ChEBI" id="CHEBI:456216"/>
        <dbReference type="EC" id="5.6.2.4"/>
    </reaction>
</comment>
<comment type="catalytic activity">
    <reaction evidence="7">
        <text>Couples ATP hydrolysis with the unwinding of duplex DNA by translocating in the 3'-5' direction.</text>
        <dbReference type="EC" id="5.6.2.4"/>
    </reaction>
</comment>
<keyword evidence="3 10" id="KW-0378">Hydrolase</keyword>
<evidence type="ECO:0000256" key="5">
    <source>
        <dbReference type="ARBA" id="ARBA00022840"/>
    </source>
</evidence>
<keyword evidence="2 10" id="KW-0547">Nucleotide-binding</keyword>
<dbReference type="Gene3D" id="1.10.10.160">
    <property type="match status" value="1"/>
</dbReference>
<dbReference type="InterPro" id="IPR000212">
    <property type="entry name" value="DNA_helicase_UvrD/REP"/>
</dbReference>
<dbReference type="Proteomes" id="UP001178322">
    <property type="component" value="Chromosome"/>
</dbReference>
<comment type="similarity">
    <text evidence="1">Belongs to the helicase family. UvrD subfamily.</text>
</comment>